<evidence type="ECO:0000256" key="5">
    <source>
        <dbReference type="ARBA" id="ARBA00022741"/>
    </source>
</evidence>
<evidence type="ECO:0000313" key="12">
    <source>
        <dbReference type="Proteomes" id="UP000619260"/>
    </source>
</evidence>
<keyword evidence="8 10" id="KW-1133">Transmembrane helix</keyword>
<evidence type="ECO:0000256" key="7">
    <source>
        <dbReference type="ARBA" id="ARBA00022840"/>
    </source>
</evidence>
<evidence type="ECO:0000256" key="8">
    <source>
        <dbReference type="ARBA" id="ARBA00022989"/>
    </source>
</evidence>
<keyword evidence="12" id="KW-1185">Reference proteome</keyword>
<keyword evidence="7" id="KW-0067">ATP-binding</keyword>
<dbReference type="InterPro" id="IPR007795">
    <property type="entry name" value="T7SS_EccB"/>
</dbReference>
<dbReference type="Gene3D" id="3.30.2390.20">
    <property type="entry name" value="Type VII secretion system EccB, repeat 1 domain"/>
    <property type="match status" value="1"/>
</dbReference>
<name>A0A8J3YRF6_9ACTN</name>
<evidence type="ECO:0000256" key="6">
    <source>
        <dbReference type="ARBA" id="ARBA00022801"/>
    </source>
</evidence>
<dbReference type="Gene3D" id="2.40.50.910">
    <property type="entry name" value="Type VII secretion system EccB, repeat 3 domain"/>
    <property type="match status" value="1"/>
</dbReference>
<evidence type="ECO:0000256" key="9">
    <source>
        <dbReference type="ARBA" id="ARBA00023136"/>
    </source>
</evidence>
<evidence type="ECO:0000256" key="2">
    <source>
        <dbReference type="ARBA" id="ARBA00008149"/>
    </source>
</evidence>
<evidence type="ECO:0000256" key="1">
    <source>
        <dbReference type="ARBA" id="ARBA00004162"/>
    </source>
</evidence>
<evidence type="ECO:0000313" key="11">
    <source>
        <dbReference type="EMBL" id="GIJ49008.1"/>
    </source>
</evidence>
<evidence type="ECO:0000256" key="4">
    <source>
        <dbReference type="ARBA" id="ARBA00022692"/>
    </source>
</evidence>
<keyword evidence="3" id="KW-1003">Cell membrane</keyword>
<keyword evidence="9 10" id="KW-0472">Membrane</keyword>
<comment type="subcellular location">
    <subcellularLocation>
        <location evidence="1">Cell membrane</location>
        <topology evidence="1">Single-pass membrane protein</topology>
    </subcellularLocation>
</comment>
<dbReference type="AlphaFoldDB" id="A0A8J3YRF6"/>
<dbReference type="Pfam" id="PF05108">
    <property type="entry name" value="T7SS_ESX1_EccB"/>
    <property type="match status" value="1"/>
</dbReference>
<dbReference type="InterPro" id="IPR044857">
    <property type="entry name" value="T7SS_EccB_R1"/>
</dbReference>
<dbReference type="GO" id="GO:0016787">
    <property type="term" value="F:hydrolase activity"/>
    <property type="evidence" value="ECO:0007669"/>
    <property type="project" value="UniProtKB-KW"/>
</dbReference>
<reference evidence="11" key="1">
    <citation type="submission" date="2021-01" db="EMBL/GenBank/DDBJ databases">
        <title>Whole genome shotgun sequence of Virgisporangium aliadipatigenens NBRC 105644.</title>
        <authorList>
            <person name="Komaki H."/>
            <person name="Tamura T."/>
        </authorList>
    </citation>
    <scope>NUCLEOTIDE SEQUENCE</scope>
    <source>
        <strain evidence="11">NBRC 105644</strain>
    </source>
</reference>
<dbReference type="EMBL" id="BOPF01000024">
    <property type="protein sequence ID" value="GIJ49008.1"/>
    <property type="molecule type" value="Genomic_DNA"/>
</dbReference>
<dbReference type="NCBIfam" id="TIGR03919">
    <property type="entry name" value="T7SS_EccB"/>
    <property type="match status" value="1"/>
</dbReference>
<dbReference type="InterPro" id="IPR042485">
    <property type="entry name" value="T7SS_EccB_R3"/>
</dbReference>
<keyword evidence="5" id="KW-0547">Nucleotide-binding</keyword>
<dbReference type="Proteomes" id="UP000619260">
    <property type="component" value="Unassembled WGS sequence"/>
</dbReference>
<comment type="similarity">
    <text evidence="2">Belongs to the EccB family.</text>
</comment>
<evidence type="ECO:0000256" key="10">
    <source>
        <dbReference type="SAM" id="Phobius"/>
    </source>
</evidence>
<gene>
    <name evidence="11" type="ORF">Val02_58940</name>
</gene>
<dbReference type="GO" id="GO:0005524">
    <property type="term" value="F:ATP binding"/>
    <property type="evidence" value="ECO:0007669"/>
    <property type="project" value="UniProtKB-KW"/>
</dbReference>
<dbReference type="PANTHER" id="PTHR40765">
    <property type="entry name" value="ESX-2 SECRETION SYSTEM ATPASE ECCB2"/>
    <property type="match status" value="1"/>
</dbReference>
<proteinExistence type="inferred from homology"/>
<comment type="caution">
    <text evidence="11">The sequence shown here is derived from an EMBL/GenBank/DDBJ whole genome shotgun (WGS) entry which is preliminary data.</text>
</comment>
<sequence length="472" mass="48489">MRSRRDQVQAYRFQTRRIGSALLAGEPETNELPMRRYGIAVLGSILIGAVVFAGFGVWGLVSPGGKRPPRDTIILERETGAKYVYLAGLLHPVLNWTSARLILGQEKPATRTMAQASLRDVPRGRPVGIPGVPDALPVASALLGPPWSVCSAPRSAASVVPAAHVLAGSVPAGGTPLGAEGLLVSVDERRYLLWEDRRLRVRDNAVLAALGWTAIRPVPVGEAFVNAVPAGPDLTGLAVPDAGSPARVQIAGRAALVGQFFRAAGQHYVLLSDGLAPVGAVSAALAAAEGRSVVELPAQEVGRVLLSTTVEPPGFPDRVPSARGADGRAAMVCAAYPGTSPVERPVRIQTFGTATLDAGDAPPPGVGADGVRSADRVTLPGGRAALVVAQAAPGATAPSTVFLVTDQGIKYPLPQDKADQVRGALGYKGSRPVPVPAAILALVPTGAALDPEAAVLLQNPPAVNPSASRGVN</sequence>
<keyword evidence="6" id="KW-0378">Hydrolase</keyword>
<organism evidence="11 12">
    <name type="scientific">Virgisporangium aliadipatigenens</name>
    <dbReference type="NCBI Taxonomy" id="741659"/>
    <lineage>
        <taxon>Bacteria</taxon>
        <taxon>Bacillati</taxon>
        <taxon>Actinomycetota</taxon>
        <taxon>Actinomycetes</taxon>
        <taxon>Micromonosporales</taxon>
        <taxon>Micromonosporaceae</taxon>
        <taxon>Virgisporangium</taxon>
    </lineage>
</organism>
<feature type="transmembrane region" description="Helical" evidence="10">
    <location>
        <begin position="37"/>
        <end position="61"/>
    </location>
</feature>
<dbReference type="RefSeq" id="WP_203902485.1">
    <property type="nucleotide sequence ID" value="NZ_BOPF01000024.1"/>
</dbReference>
<dbReference type="PANTHER" id="PTHR40765:SF2">
    <property type="entry name" value="ESX-2 SECRETION SYSTEM ATPASE ECCB2"/>
    <property type="match status" value="1"/>
</dbReference>
<keyword evidence="4 10" id="KW-0812">Transmembrane</keyword>
<evidence type="ECO:0000256" key="3">
    <source>
        <dbReference type="ARBA" id="ARBA00022475"/>
    </source>
</evidence>
<protein>
    <submittedName>
        <fullName evidence="11">Type VII secretion protein EccB</fullName>
    </submittedName>
</protein>
<dbReference type="GO" id="GO:0005886">
    <property type="term" value="C:plasma membrane"/>
    <property type="evidence" value="ECO:0007669"/>
    <property type="project" value="UniProtKB-SubCell"/>
</dbReference>
<dbReference type="GO" id="GO:0005576">
    <property type="term" value="C:extracellular region"/>
    <property type="evidence" value="ECO:0007669"/>
    <property type="project" value="TreeGrafter"/>
</dbReference>
<accession>A0A8J3YRF6</accession>